<proteinExistence type="predicted"/>
<dbReference type="WBParaSite" id="GPLIN_001632700">
    <property type="protein sequence ID" value="GPLIN_001632700"/>
    <property type="gene ID" value="GPLIN_001632700"/>
</dbReference>
<organism evidence="1 2">
    <name type="scientific">Globodera pallida</name>
    <name type="common">Potato cyst nematode worm</name>
    <name type="synonym">Heterodera pallida</name>
    <dbReference type="NCBI Taxonomy" id="36090"/>
    <lineage>
        <taxon>Eukaryota</taxon>
        <taxon>Metazoa</taxon>
        <taxon>Ecdysozoa</taxon>
        <taxon>Nematoda</taxon>
        <taxon>Chromadorea</taxon>
        <taxon>Rhabditida</taxon>
        <taxon>Tylenchina</taxon>
        <taxon>Tylenchomorpha</taxon>
        <taxon>Tylenchoidea</taxon>
        <taxon>Heteroderidae</taxon>
        <taxon>Heteroderinae</taxon>
        <taxon>Globodera</taxon>
    </lineage>
</organism>
<evidence type="ECO:0000313" key="1">
    <source>
        <dbReference type="Proteomes" id="UP000050741"/>
    </source>
</evidence>
<evidence type="ECO:0000313" key="2">
    <source>
        <dbReference type="WBParaSite" id="GPLIN_001632700"/>
    </source>
</evidence>
<reference evidence="1" key="2">
    <citation type="submission" date="2014-05" db="EMBL/GenBank/DDBJ databases">
        <title>The genome and life-stage specific transcriptomes of Globodera pallida elucidate key aspects of plant parasitism by a cyst nematode.</title>
        <authorList>
            <person name="Cotton J.A."/>
            <person name="Lilley C.J."/>
            <person name="Jones L.M."/>
            <person name="Kikuchi T."/>
            <person name="Reid A.J."/>
            <person name="Thorpe P."/>
            <person name="Tsai I.J."/>
            <person name="Beasley H."/>
            <person name="Blok V."/>
            <person name="Cock P.J.A."/>
            <person name="Van den Akker S.E."/>
            <person name="Holroyd N."/>
            <person name="Hunt M."/>
            <person name="Mantelin S."/>
            <person name="Naghra H."/>
            <person name="Pain A."/>
            <person name="Palomares-Rius J.E."/>
            <person name="Zarowiecki M."/>
            <person name="Berriman M."/>
            <person name="Jones J.T."/>
            <person name="Urwin P.E."/>
        </authorList>
    </citation>
    <scope>NUCLEOTIDE SEQUENCE [LARGE SCALE GENOMIC DNA]</scope>
    <source>
        <strain evidence="1">Lindley</strain>
    </source>
</reference>
<reference evidence="2" key="3">
    <citation type="submission" date="2016-06" db="UniProtKB">
        <authorList>
            <consortium name="WormBaseParasite"/>
        </authorList>
    </citation>
    <scope>IDENTIFICATION</scope>
</reference>
<name>A0A183CTW9_GLOPA</name>
<accession>A0A183CTW9</accession>
<keyword evidence="1" id="KW-1185">Reference proteome</keyword>
<dbReference type="Proteomes" id="UP000050741">
    <property type="component" value="Unassembled WGS sequence"/>
</dbReference>
<dbReference type="AlphaFoldDB" id="A0A183CTW9"/>
<reference evidence="1" key="1">
    <citation type="submission" date="2013-12" db="EMBL/GenBank/DDBJ databases">
        <authorList>
            <person name="Aslett M."/>
        </authorList>
    </citation>
    <scope>NUCLEOTIDE SEQUENCE [LARGE SCALE GENOMIC DNA]</scope>
    <source>
        <strain evidence="1">Lindley</strain>
    </source>
</reference>
<sequence length="144" mass="15984">RFSLKLDDPEVRNAVLQQQNSQKDGTHFVESTCFGSLVAAIVTFGTEVNVSIGKKLVLNYIRGCPSPATSISLYNSDRVRVFVDPSIGAGGTDLEFLHGLEICGLNQKERFRLRAWTSDQLFADATLCHCRRQIVTRISARLPN</sequence>
<protein>
    <submittedName>
        <fullName evidence="2">ThiF domain-containing protein</fullName>
    </submittedName>
</protein>